<reference evidence="5 6" key="1">
    <citation type="submission" date="2017-06" db="EMBL/GenBank/DDBJ databases">
        <authorList>
            <consortium name="Pathogen Informatics"/>
        </authorList>
    </citation>
    <scope>NUCLEOTIDE SEQUENCE [LARGE SCALE GENOMIC DNA]</scope>
    <source>
        <strain evidence="5 6">NCTC13039</strain>
    </source>
</reference>
<keyword evidence="5" id="KW-0548">Nucleotidyltransferase</keyword>
<dbReference type="InterPro" id="IPR035985">
    <property type="entry name" value="Ubiquitin-activating_enz"/>
</dbReference>
<keyword evidence="3" id="KW-0067">ATP-binding</keyword>
<dbReference type="GO" id="GO:0016779">
    <property type="term" value="F:nucleotidyltransferase activity"/>
    <property type="evidence" value="ECO:0007669"/>
    <property type="project" value="UniProtKB-KW"/>
</dbReference>
<feature type="domain" description="Rhodanese" evidence="4">
    <location>
        <begin position="296"/>
        <end position="384"/>
    </location>
</feature>
<keyword evidence="2" id="KW-0547">Nucleotide-binding</keyword>
<dbReference type="Pfam" id="PF00581">
    <property type="entry name" value="Rhodanese"/>
    <property type="match status" value="1"/>
</dbReference>
<dbReference type="Gene3D" id="3.40.50.720">
    <property type="entry name" value="NAD(P)-binding Rossmann-like Domain"/>
    <property type="match status" value="1"/>
</dbReference>
<dbReference type="FunFam" id="3.40.50.720:FF:000033">
    <property type="entry name" value="Adenylyltransferase and sulfurtransferase MOCS3"/>
    <property type="match status" value="1"/>
</dbReference>
<gene>
    <name evidence="5" type="primary">moeZ_2</name>
    <name evidence="5" type="ORF">SAMEA4475696_00559</name>
</gene>
<dbReference type="GO" id="GO:0008146">
    <property type="term" value="F:sulfotransferase activity"/>
    <property type="evidence" value="ECO:0007669"/>
    <property type="project" value="TreeGrafter"/>
</dbReference>
<dbReference type="SUPFAM" id="SSF69572">
    <property type="entry name" value="Activating enzymes of the ubiquitin-like proteins"/>
    <property type="match status" value="1"/>
</dbReference>
<dbReference type="AlphaFoldDB" id="A0A239VBS1"/>
<evidence type="ECO:0000256" key="3">
    <source>
        <dbReference type="ARBA" id="ARBA00022840"/>
    </source>
</evidence>
<dbReference type="InterPro" id="IPR036873">
    <property type="entry name" value="Rhodanese-like_dom_sf"/>
</dbReference>
<dbReference type="PANTHER" id="PTHR10953">
    <property type="entry name" value="UBIQUITIN-ACTIVATING ENZYME E1"/>
    <property type="match status" value="1"/>
</dbReference>
<dbReference type="GeneID" id="63458835"/>
<dbReference type="EMBL" id="LT906453">
    <property type="protein sequence ID" value="SNV18864.1"/>
    <property type="molecule type" value="Genomic_DNA"/>
</dbReference>
<evidence type="ECO:0000259" key="4">
    <source>
        <dbReference type="PROSITE" id="PS50206"/>
    </source>
</evidence>
<dbReference type="SMART" id="SM00450">
    <property type="entry name" value="RHOD"/>
    <property type="match status" value="1"/>
</dbReference>
<dbReference type="GO" id="GO:0005829">
    <property type="term" value="C:cytosol"/>
    <property type="evidence" value="ECO:0007669"/>
    <property type="project" value="TreeGrafter"/>
</dbReference>
<dbReference type="Gene3D" id="3.40.250.10">
    <property type="entry name" value="Rhodanese-like domain"/>
    <property type="match status" value="1"/>
</dbReference>
<dbReference type="OrthoDB" id="9804286at2"/>
<dbReference type="GO" id="GO:0005524">
    <property type="term" value="F:ATP binding"/>
    <property type="evidence" value="ECO:0007669"/>
    <property type="project" value="UniProtKB-KW"/>
</dbReference>
<evidence type="ECO:0000313" key="6">
    <source>
        <dbReference type="Proteomes" id="UP000242637"/>
    </source>
</evidence>
<dbReference type="InterPro" id="IPR001763">
    <property type="entry name" value="Rhodanese-like_dom"/>
</dbReference>
<keyword evidence="1 5" id="KW-0808">Transferase</keyword>
<dbReference type="PANTHER" id="PTHR10953:SF102">
    <property type="entry name" value="ADENYLYLTRANSFERASE AND SULFURTRANSFERASE MOCS3"/>
    <property type="match status" value="1"/>
</dbReference>
<accession>A0A239VBS1</accession>
<dbReference type="KEGG" id="dco:SAMEA4475696_0559"/>
<dbReference type="RefSeq" id="WP_028327505.1">
    <property type="nucleotide sequence ID" value="NZ_JAAFNK010000001.1"/>
</dbReference>
<dbReference type="InterPro" id="IPR000594">
    <property type="entry name" value="ThiF_NAD_FAD-bd"/>
</dbReference>
<dbReference type="GO" id="GO:0008641">
    <property type="term" value="F:ubiquitin-like modifier activating enzyme activity"/>
    <property type="evidence" value="ECO:0007669"/>
    <property type="project" value="InterPro"/>
</dbReference>
<dbReference type="NCBIfam" id="NF004281">
    <property type="entry name" value="PRK05690.1"/>
    <property type="match status" value="1"/>
</dbReference>
<proteinExistence type="predicted"/>
<dbReference type="Pfam" id="PF00899">
    <property type="entry name" value="ThiF"/>
    <property type="match status" value="1"/>
</dbReference>
<keyword evidence="6" id="KW-1185">Reference proteome</keyword>
<dbReference type="PROSITE" id="PS50206">
    <property type="entry name" value="RHODANESE_3"/>
    <property type="match status" value="1"/>
</dbReference>
<dbReference type="InterPro" id="IPR045886">
    <property type="entry name" value="ThiF/MoeB/HesA"/>
</dbReference>
<dbReference type="GO" id="GO:0004792">
    <property type="term" value="F:thiosulfate-cyanide sulfurtransferase activity"/>
    <property type="evidence" value="ECO:0007669"/>
    <property type="project" value="TreeGrafter"/>
</dbReference>
<protein>
    <submittedName>
        <fullName evidence="5">Probable adenylyltransferase/sulfurtransferase MoeZ</fullName>
    </submittedName>
</protein>
<dbReference type="CDD" id="cd00757">
    <property type="entry name" value="ThiF_MoeB_HesA_family"/>
    <property type="match status" value="1"/>
</dbReference>
<sequence length="386" mass="41950">MNTYPPLVEPAPELTPHQAQRYARHAILPELGTLGQRRLLNAKVLVIGAGGLGSPILLYLAAAGIGHLGIIDDDTVDLSNLQRQIIHTTNNIGTTKVDSARTAITDINPTINITTYNQRLTPENALDILTGWDIIVDGTDNFATRYLIADATEILNTPCVWGAILRFDGQLSTFWPGKGPVYRDLFPDPPNPNSVPSCAQAGVLGALCASIGSAMAMEVIRLITGIGTPLIGRLMIHNALTGTWNELTIHPDPNRTPTTTLTTYPTTCTQPPQPLITEHTITPTELHTLLDDRANGTIEFTLIDVREPTEHKLVTIDGATLIPKNDIITNPTTVPTHQPAILFCKSGARSTEALTTLLNTGRDDVWQLQGGILAWIEHIEPHKPRY</sequence>
<organism evidence="5 6">
    <name type="scientific">Dermatophilus congolensis</name>
    <dbReference type="NCBI Taxonomy" id="1863"/>
    <lineage>
        <taxon>Bacteria</taxon>
        <taxon>Bacillati</taxon>
        <taxon>Actinomycetota</taxon>
        <taxon>Actinomycetes</taxon>
        <taxon>Micrococcales</taxon>
        <taxon>Dermatophilaceae</taxon>
        <taxon>Dermatophilus</taxon>
    </lineage>
</organism>
<evidence type="ECO:0000256" key="1">
    <source>
        <dbReference type="ARBA" id="ARBA00022679"/>
    </source>
</evidence>
<evidence type="ECO:0000313" key="5">
    <source>
        <dbReference type="EMBL" id="SNV18864.1"/>
    </source>
</evidence>
<dbReference type="STRING" id="1121387.GCA_000429885_01658"/>
<name>A0A239VBS1_9MICO</name>
<dbReference type="Proteomes" id="UP000242637">
    <property type="component" value="Chromosome 1"/>
</dbReference>
<evidence type="ECO:0000256" key="2">
    <source>
        <dbReference type="ARBA" id="ARBA00022741"/>
    </source>
</evidence>